<dbReference type="PANTHER" id="PTHR24364">
    <property type="entry name" value="LP06937P"/>
    <property type="match status" value="1"/>
</dbReference>
<evidence type="ECO:0000256" key="4">
    <source>
        <dbReference type="SAM" id="Phobius"/>
    </source>
</evidence>
<evidence type="ECO:0000256" key="1">
    <source>
        <dbReference type="ARBA" id="ARBA00022614"/>
    </source>
</evidence>
<dbReference type="GO" id="GO:0016020">
    <property type="term" value="C:membrane"/>
    <property type="evidence" value="ECO:0007669"/>
    <property type="project" value="TreeGrafter"/>
</dbReference>
<dbReference type="InterPro" id="IPR032675">
    <property type="entry name" value="LRR_dom_sf"/>
</dbReference>
<sequence length="380" mass="43938">MLSRRRFFLCQFLILTLMSLCRANVYQCRSKRLRGCICGKIYYDSQSMFVVNCTNLAFDNTKMLQELPEETQMLIFTGNHIPVLEMNVFGDEVDLSELKVVDMSNNGIREIKGKAFHHVPSVERLILNHNNISISNEDDGNFHHPRVFSNFYNLKELHLTNAFADNTGAALANDLHDIFVNSNLTKLYKLHLEQNEIKYFKDENVFCDLPDIHDIYLGNNNIPSLNFNIRCLKKLRYLDLEQNNITQFSQRDLDSFDSLTEPHLVLEIRGNPFRCDQAIKTLYNWLVTTKVEVRNKNYLECHQAKYGNKYIVNLTNLAAAKHAKVSQAITVLLVILVIILITLLSAFVYLKRDKVKTRIGPVIDALTRKVHYTTIESQDV</sequence>
<evidence type="ECO:0000256" key="2">
    <source>
        <dbReference type="ARBA" id="ARBA00022729"/>
    </source>
</evidence>
<keyword evidence="2 5" id="KW-0732">Signal</keyword>
<keyword evidence="1" id="KW-0433">Leucine-rich repeat</keyword>
<dbReference type="AlphaFoldDB" id="A0A482W9D6"/>
<keyword evidence="3" id="KW-0677">Repeat</keyword>
<dbReference type="OrthoDB" id="8861968at2759"/>
<keyword evidence="4" id="KW-0472">Membrane</keyword>
<evidence type="ECO:0000256" key="3">
    <source>
        <dbReference type="ARBA" id="ARBA00022737"/>
    </source>
</evidence>
<comment type="caution">
    <text evidence="6">The sequence shown here is derived from an EMBL/GenBank/DDBJ whole genome shotgun (WGS) entry which is preliminary data.</text>
</comment>
<dbReference type="STRING" id="1661398.A0A482W9D6"/>
<gene>
    <name evidence="6" type="ORF">BDFB_012898</name>
</gene>
<feature type="chain" id="PRO_5019763100" evidence="5">
    <location>
        <begin position="24"/>
        <end position="380"/>
    </location>
</feature>
<feature type="non-terminal residue" evidence="6">
    <location>
        <position position="380"/>
    </location>
</feature>
<keyword evidence="4" id="KW-0812">Transmembrane</keyword>
<dbReference type="InterPro" id="IPR001611">
    <property type="entry name" value="Leu-rich_rpt"/>
</dbReference>
<feature type="transmembrane region" description="Helical" evidence="4">
    <location>
        <begin position="328"/>
        <end position="350"/>
    </location>
</feature>
<keyword evidence="4" id="KW-1133">Transmembrane helix</keyword>
<dbReference type="InterPro" id="IPR003591">
    <property type="entry name" value="Leu-rich_rpt_typical-subtyp"/>
</dbReference>
<dbReference type="SMART" id="SM00369">
    <property type="entry name" value="LRR_TYP"/>
    <property type="match status" value="4"/>
</dbReference>
<dbReference type="Proteomes" id="UP000292052">
    <property type="component" value="Unassembled WGS sequence"/>
</dbReference>
<dbReference type="EMBL" id="QDEB01014338">
    <property type="protein sequence ID" value="RZC41756.1"/>
    <property type="molecule type" value="Genomic_DNA"/>
</dbReference>
<evidence type="ECO:0000256" key="5">
    <source>
        <dbReference type="SAM" id="SignalP"/>
    </source>
</evidence>
<organism evidence="6 7">
    <name type="scientific">Asbolus verrucosus</name>
    <name type="common">Desert ironclad beetle</name>
    <dbReference type="NCBI Taxonomy" id="1661398"/>
    <lineage>
        <taxon>Eukaryota</taxon>
        <taxon>Metazoa</taxon>
        <taxon>Ecdysozoa</taxon>
        <taxon>Arthropoda</taxon>
        <taxon>Hexapoda</taxon>
        <taxon>Insecta</taxon>
        <taxon>Pterygota</taxon>
        <taxon>Neoptera</taxon>
        <taxon>Endopterygota</taxon>
        <taxon>Coleoptera</taxon>
        <taxon>Polyphaga</taxon>
        <taxon>Cucujiformia</taxon>
        <taxon>Tenebrionidae</taxon>
        <taxon>Pimeliinae</taxon>
        <taxon>Asbolus</taxon>
    </lineage>
</organism>
<name>A0A482W9D6_ASBVE</name>
<dbReference type="SMART" id="SM00365">
    <property type="entry name" value="LRR_SD22"/>
    <property type="match status" value="3"/>
</dbReference>
<dbReference type="PANTHER" id="PTHR24364:SF18">
    <property type="entry name" value="LP06937P"/>
    <property type="match status" value="1"/>
</dbReference>
<dbReference type="InterPro" id="IPR052286">
    <property type="entry name" value="Wnt_signaling_inhibitor"/>
</dbReference>
<dbReference type="SUPFAM" id="SSF52058">
    <property type="entry name" value="L domain-like"/>
    <property type="match status" value="1"/>
</dbReference>
<proteinExistence type="predicted"/>
<feature type="signal peptide" evidence="5">
    <location>
        <begin position="1"/>
        <end position="23"/>
    </location>
</feature>
<evidence type="ECO:0000313" key="6">
    <source>
        <dbReference type="EMBL" id="RZC41756.1"/>
    </source>
</evidence>
<protein>
    <submittedName>
        <fullName evidence="6">LRR 8 domain containing protein</fullName>
    </submittedName>
</protein>
<dbReference type="Gene3D" id="3.80.10.10">
    <property type="entry name" value="Ribonuclease Inhibitor"/>
    <property type="match status" value="1"/>
</dbReference>
<evidence type="ECO:0000313" key="7">
    <source>
        <dbReference type="Proteomes" id="UP000292052"/>
    </source>
</evidence>
<dbReference type="Pfam" id="PF13855">
    <property type="entry name" value="LRR_8"/>
    <property type="match status" value="1"/>
</dbReference>
<reference evidence="6 7" key="1">
    <citation type="submission" date="2017-03" db="EMBL/GenBank/DDBJ databases">
        <title>Genome of the blue death feigning beetle - Asbolus verrucosus.</title>
        <authorList>
            <person name="Rider S.D."/>
        </authorList>
    </citation>
    <scope>NUCLEOTIDE SEQUENCE [LARGE SCALE GENOMIC DNA]</scope>
    <source>
        <strain evidence="6">Butters</strain>
        <tissue evidence="6">Head and leg muscle</tissue>
    </source>
</reference>
<accession>A0A482W9D6</accession>
<keyword evidence="7" id="KW-1185">Reference proteome</keyword>